<reference evidence="4 5" key="1">
    <citation type="submission" date="2021-06" db="EMBL/GenBank/DDBJ databases">
        <authorList>
            <person name="Pan X."/>
        </authorList>
    </citation>
    <scope>NUCLEOTIDE SEQUENCE [LARGE SCALE GENOMIC DNA]</scope>
    <source>
        <strain evidence="4 5">4503</strain>
    </source>
</reference>
<evidence type="ECO:0000259" key="3">
    <source>
        <dbReference type="SMART" id="SM00903"/>
    </source>
</evidence>
<comment type="caution">
    <text evidence="4">The sequence shown here is derived from an EMBL/GenBank/DDBJ whole genome shotgun (WGS) entry which is preliminary data.</text>
</comment>
<feature type="compositionally biased region" description="Basic and acidic residues" evidence="2">
    <location>
        <begin position="17"/>
        <end position="33"/>
    </location>
</feature>
<feature type="domain" description="Flavin reductase like" evidence="3">
    <location>
        <begin position="47"/>
        <end position="193"/>
    </location>
</feature>
<sequence length="206" mass="22333">MLGRQRRPVHALTLTSGHRDRSSESEPNQERRGTAVTPDPSQFREAMAHLPAAVNILTTDGPNGRCGITVSAVCSVTDDPPTVLVCVNRGSAMHDVFRANGRVCVNVLGGAQQELALHFAGATKVPMAERFTWDVWDRAHDVPVLKDALVSAIGTITHAVPMGSHSVLFVDIERIRTHSGGQSLVYFNRAFHRLDATPLIPEGTRS</sequence>
<evidence type="ECO:0000256" key="2">
    <source>
        <dbReference type="SAM" id="MobiDB-lite"/>
    </source>
</evidence>
<feature type="region of interest" description="Disordered" evidence="2">
    <location>
        <begin position="1"/>
        <end position="38"/>
    </location>
</feature>
<keyword evidence="5" id="KW-1185">Reference proteome</keyword>
<organism evidence="4 5">
    <name type="scientific">Streptomyces niphimycinicus</name>
    <dbReference type="NCBI Taxonomy" id="2842201"/>
    <lineage>
        <taxon>Bacteria</taxon>
        <taxon>Bacillati</taxon>
        <taxon>Actinomycetota</taxon>
        <taxon>Actinomycetes</taxon>
        <taxon>Kitasatosporales</taxon>
        <taxon>Streptomycetaceae</taxon>
        <taxon>Streptomyces</taxon>
    </lineage>
</organism>
<dbReference type="InterPro" id="IPR002563">
    <property type="entry name" value="Flavin_Rdtase-like_dom"/>
</dbReference>
<evidence type="ECO:0000256" key="1">
    <source>
        <dbReference type="ARBA" id="ARBA00023002"/>
    </source>
</evidence>
<dbReference type="Proteomes" id="UP000720508">
    <property type="component" value="Unassembled WGS sequence"/>
</dbReference>
<dbReference type="SMART" id="SM00903">
    <property type="entry name" value="Flavin_Reduct"/>
    <property type="match status" value="1"/>
</dbReference>
<protein>
    <submittedName>
        <fullName evidence="4">Flavin reductase</fullName>
    </submittedName>
</protein>
<dbReference type="PANTHER" id="PTHR30466:SF1">
    <property type="entry name" value="FMN REDUCTASE (NADH) RUTF"/>
    <property type="match status" value="1"/>
</dbReference>
<evidence type="ECO:0000313" key="4">
    <source>
        <dbReference type="EMBL" id="MBU3863374.1"/>
    </source>
</evidence>
<accession>A0ABS6C8Z9</accession>
<dbReference type="Pfam" id="PF01613">
    <property type="entry name" value="Flavin_Reduct"/>
    <property type="match status" value="1"/>
</dbReference>
<keyword evidence="1" id="KW-0560">Oxidoreductase</keyword>
<dbReference type="EMBL" id="JAHLEM010000036">
    <property type="protein sequence ID" value="MBU3863374.1"/>
    <property type="molecule type" value="Genomic_DNA"/>
</dbReference>
<dbReference type="InterPro" id="IPR050268">
    <property type="entry name" value="NADH-dep_flavin_reductase"/>
</dbReference>
<name>A0ABS6C8Z9_9ACTN</name>
<gene>
    <name evidence="4" type="ORF">KN815_04500</name>
</gene>
<dbReference type="PANTHER" id="PTHR30466">
    <property type="entry name" value="FLAVIN REDUCTASE"/>
    <property type="match status" value="1"/>
</dbReference>
<evidence type="ECO:0000313" key="5">
    <source>
        <dbReference type="Proteomes" id="UP000720508"/>
    </source>
</evidence>
<proteinExistence type="predicted"/>